<name>A0ACB9KRC4_BAUVA</name>
<gene>
    <name evidence="1" type="ORF">L6164_033283</name>
</gene>
<keyword evidence="2" id="KW-1185">Reference proteome</keyword>
<evidence type="ECO:0000313" key="2">
    <source>
        <dbReference type="Proteomes" id="UP000828941"/>
    </source>
</evidence>
<evidence type="ECO:0000313" key="1">
    <source>
        <dbReference type="EMBL" id="KAI4299861.1"/>
    </source>
</evidence>
<sequence length="89" mass="9874">MEGSSNVLFYSFFCLLALLTFTFLFKSSTKTPTPPSPRALPIIGHLHLMGSTMYKSFQKLAHLYGPLLQLRVGASTFVVVPIPKLQNKS</sequence>
<dbReference type="Proteomes" id="UP000828941">
    <property type="component" value="Chromosome 13"/>
</dbReference>
<reference evidence="1 2" key="1">
    <citation type="journal article" date="2022" name="DNA Res.">
        <title>Chromosomal-level genome assembly of the orchid tree Bauhinia variegata (Leguminosae; Cercidoideae) supports the allotetraploid origin hypothesis of Bauhinia.</title>
        <authorList>
            <person name="Zhong Y."/>
            <person name="Chen Y."/>
            <person name="Zheng D."/>
            <person name="Pang J."/>
            <person name="Liu Y."/>
            <person name="Luo S."/>
            <person name="Meng S."/>
            <person name="Qian L."/>
            <person name="Wei D."/>
            <person name="Dai S."/>
            <person name="Zhou R."/>
        </authorList>
    </citation>
    <scope>NUCLEOTIDE SEQUENCE [LARGE SCALE GENOMIC DNA]</scope>
    <source>
        <strain evidence="1">BV-YZ2020</strain>
    </source>
</reference>
<dbReference type="EMBL" id="CM039438">
    <property type="protein sequence ID" value="KAI4299861.1"/>
    <property type="molecule type" value="Genomic_DNA"/>
</dbReference>
<organism evidence="1 2">
    <name type="scientific">Bauhinia variegata</name>
    <name type="common">Purple orchid tree</name>
    <name type="synonym">Phanera variegata</name>
    <dbReference type="NCBI Taxonomy" id="167791"/>
    <lineage>
        <taxon>Eukaryota</taxon>
        <taxon>Viridiplantae</taxon>
        <taxon>Streptophyta</taxon>
        <taxon>Embryophyta</taxon>
        <taxon>Tracheophyta</taxon>
        <taxon>Spermatophyta</taxon>
        <taxon>Magnoliopsida</taxon>
        <taxon>eudicotyledons</taxon>
        <taxon>Gunneridae</taxon>
        <taxon>Pentapetalae</taxon>
        <taxon>rosids</taxon>
        <taxon>fabids</taxon>
        <taxon>Fabales</taxon>
        <taxon>Fabaceae</taxon>
        <taxon>Cercidoideae</taxon>
        <taxon>Cercideae</taxon>
        <taxon>Bauhiniinae</taxon>
        <taxon>Bauhinia</taxon>
    </lineage>
</organism>
<proteinExistence type="predicted"/>
<protein>
    <submittedName>
        <fullName evidence="1">Uncharacterized protein</fullName>
    </submittedName>
</protein>
<comment type="caution">
    <text evidence="1">The sequence shown here is derived from an EMBL/GenBank/DDBJ whole genome shotgun (WGS) entry which is preliminary data.</text>
</comment>
<accession>A0ACB9KRC4</accession>